<reference evidence="1" key="1">
    <citation type="journal article" date="2014" name="Front. Microbiol.">
        <title>High frequency of phylogenetically diverse reductive dehalogenase-homologous genes in deep subseafloor sedimentary metagenomes.</title>
        <authorList>
            <person name="Kawai M."/>
            <person name="Futagami T."/>
            <person name="Toyoda A."/>
            <person name="Takaki Y."/>
            <person name="Nishi S."/>
            <person name="Hori S."/>
            <person name="Arai W."/>
            <person name="Tsubouchi T."/>
            <person name="Morono Y."/>
            <person name="Uchiyama I."/>
            <person name="Ito T."/>
            <person name="Fujiyama A."/>
            <person name="Inagaki F."/>
            <person name="Takami H."/>
        </authorList>
    </citation>
    <scope>NUCLEOTIDE SEQUENCE</scope>
    <source>
        <strain evidence="1">Expedition CK06-06</strain>
    </source>
</reference>
<comment type="caution">
    <text evidence="1">The sequence shown here is derived from an EMBL/GenBank/DDBJ whole genome shotgun (WGS) entry which is preliminary data.</text>
</comment>
<evidence type="ECO:0000313" key="1">
    <source>
        <dbReference type="EMBL" id="GAI76177.1"/>
    </source>
</evidence>
<feature type="non-terminal residue" evidence="1">
    <location>
        <position position="1"/>
    </location>
</feature>
<gene>
    <name evidence="1" type="ORF">S12H4_22495</name>
</gene>
<dbReference type="EMBL" id="BARW01011742">
    <property type="protein sequence ID" value="GAI76177.1"/>
    <property type="molecule type" value="Genomic_DNA"/>
</dbReference>
<name>X1R5Z8_9ZZZZ</name>
<sequence length="151" mass="17680">WTEIMAGGQNMTGLILYQAALKKQNLTGDDYVKIGQWMDEQLKKQNVWVVLMPQSNCSMPPRSEYYSKTSYHALQGIERNQNWRVVFMNNKQRMYADITTPQGKALFDGIFDGKTLYPDEYHQNLIRAHSWLYYRLGILEKKKGFDFAVRG</sequence>
<accession>X1R5Z8</accession>
<organism evidence="1">
    <name type="scientific">marine sediment metagenome</name>
    <dbReference type="NCBI Taxonomy" id="412755"/>
    <lineage>
        <taxon>unclassified sequences</taxon>
        <taxon>metagenomes</taxon>
        <taxon>ecological metagenomes</taxon>
    </lineage>
</organism>
<dbReference type="AlphaFoldDB" id="X1R5Z8"/>
<protein>
    <submittedName>
        <fullName evidence="1">Uncharacterized protein</fullName>
    </submittedName>
</protein>
<proteinExistence type="predicted"/>